<dbReference type="AlphaFoldDB" id="U1QI47"/>
<gene>
    <name evidence="2" type="ORF">HMPREF1549_00577</name>
</gene>
<evidence type="ECO:0000256" key="1">
    <source>
        <dbReference type="SAM" id="MobiDB-lite"/>
    </source>
</evidence>
<protein>
    <submittedName>
        <fullName evidence="2">Uncharacterized protein</fullName>
    </submittedName>
</protein>
<proteinExistence type="predicted"/>
<dbReference type="Proteomes" id="UP000016498">
    <property type="component" value="Unassembled WGS sequence"/>
</dbReference>
<name>U1QI47_9ACTO</name>
<organism evidence="2 3">
    <name type="scientific">Actinomyces johnsonii F0510</name>
    <dbReference type="NCBI Taxonomy" id="1227262"/>
    <lineage>
        <taxon>Bacteria</taxon>
        <taxon>Bacillati</taxon>
        <taxon>Actinomycetota</taxon>
        <taxon>Actinomycetes</taxon>
        <taxon>Actinomycetales</taxon>
        <taxon>Actinomycetaceae</taxon>
        <taxon>Actinomyces</taxon>
    </lineage>
</organism>
<dbReference type="HOGENOM" id="CLU_3195070_0_0_11"/>
<feature type="region of interest" description="Disordered" evidence="1">
    <location>
        <begin position="1"/>
        <end position="45"/>
    </location>
</feature>
<evidence type="ECO:0000313" key="3">
    <source>
        <dbReference type="Proteomes" id="UP000016498"/>
    </source>
</evidence>
<sequence length="45" mass="4847">MPASEARTSPWGERFDYPGGAAGAPWQRSRSTAGSERRSPRAVQA</sequence>
<dbReference type="EMBL" id="AWSD01000060">
    <property type="protein sequence ID" value="ERH21544.1"/>
    <property type="molecule type" value="Genomic_DNA"/>
</dbReference>
<evidence type="ECO:0000313" key="2">
    <source>
        <dbReference type="EMBL" id="ERH21544.1"/>
    </source>
</evidence>
<reference evidence="2 3" key="1">
    <citation type="submission" date="2013-06" db="EMBL/GenBank/DDBJ databases">
        <authorList>
            <person name="Weinstock G."/>
            <person name="Sodergren E."/>
            <person name="Lobos E.A."/>
            <person name="Fulton L."/>
            <person name="Fulton R."/>
            <person name="Courtney L."/>
            <person name="Fronick C."/>
            <person name="O'Laughlin M."/>
            <person name="Godfrey J."/>
            <person name="Wilson R.M."/>
            <person name="Miner T."/>
            <person name="Farmer C."/>
            <person name="Delehaunty K."/>
            <person name="Cordes M."/>
            <person name="Minx P."/>
            <person name="Tomlinson C."/>
            <person name="Chen J."/>
            <person name="Wollam A."/>
            <person name="Pepin K.H."/>
            <person name="Bhonagiri V."/>
            <person name="Zhang X."/>
            <person name="Warren W."/>
            <person name="Mitreva M."/>
            <person name="Mardis E.R."/>
            <person name="Wilson R.K."/>
        </authorList>
    </citation>
    <scope>NUCLEOTIDE SEQUENCE [LARGE SCALE GENOMIC DNA]</scope>
    <source>
        <strain evidence="2 3">F0510</strain>
    </source>
</reference>
<accession>U1QI47</accession>
<comment type="caution">
    <text evidence="2">The sequence shown here is derived from an EMBL/GenBank/DDBJ whole genome shotgun (WGS) entry which is preliminary data.</text>
</comment>